<dbReference type="KEGG" id="pvw:HU752_008025"/>
<name>A0A9E6TTK2_9PSED</name>
<dbReference type="Proteomes" id="UP000634530">
    <property type="component" value="Chromosome"/>
</dbReference>
<dbReference type="Gene3D" id="3.20.20.140">
    <property type="entry name" value="Metal-dependent hydrolases"/>
    <property type="match status" value="1"/>
</dbReference>
<reference evidence="1 2" key="2">
    <citation type="journal article" date="2021" name="Microorganisms">
        <title>The Ever-Expanding Pseudomonas Genus: Description of 43 New Species and Partition of the Pseudomonas putida Group.</title>
        <authorList>
            <person name="Girard L."/>
            <person name="Lood C."/>
            <person name="Hofte M."/>
            <person name="Vandamme P."/>
            <person name="Rokni-Zadeh H."/>
            <person name="van Noort V."/>
            <person name="Lavigne R."/>
            <person name="De Mot R."/>
        </authorList>
    </citation>
    <scope>NUCLEOTIDE SEQUENCE [LARGE SCALE GENOMIC DNA]</scope>
    <source>
        <strain evidence="1 2">RW8P3</strain>
    </source>
</reference>
<dbReference type="EMBL" id="CP077093">
    <property type="protein sequence ID" value="QXI29894.1"/>
    <property type="molecule type" value="Genomic_DNA"/>
</dbReference>
<organism evidence="1 2">
    <name type="scientific">Pseudomonas vanderleydeniana</name>
    <dbReference type="NCBI Taxonomy" id="2745495"/>
    <lineage>
        <taxon>Bacteria</taxon>
        <taxon>Pseudomonadati</taxon>
        <taxon>Pseudomonadota</taxon>
        <taxon>Gammaproteobacteria</taxon>
        <taxon>Pseudomonadales</taxon>
        <taxon>Pseudomonadaceae</taxon>
        <taxon>Pseudomonas</taxon>
    </lineage>
</organism>
<accession>A0A9E6TTK2</accession>
<evidence type="ECO:0000313" key="1">
    <source>
        <dbReference type="EMBL" id="QXI29894.1"/>
    </source>
</evidence>
<protein>
    <submittedName>
        <fullName evidence="1">Dipeptidase</fullName>
    </submittedName>
</protein>
<evidence type="ECO:0000313" key="2">
    <source>
        <dbReference type="Proteomes" id="UP000634530"/>
    </source>
</evidence>
<reference evidence="1 2" key="1">
    <citation type="journal article" date="2020" name="Microorganisms">
        <title>Reliable Identification of Environmental Pseudomonas Isolates Using the rpoD Gene.</title>
        <authorList>
            <consortium name="The Broad Institute Genome Sequencing Platform"/>
            <person name="Girard L."/>
            <person name="Lood C."/>
            <person name="Rokni-Zadeh H."/>
            <person name="van Noort V."/>
            <person name="Lavigne R."/>
            <person name="De Mot R."/>
        </authorList>
    </citation>
    <scope>NUCLEOTIDE SEQUENCE [LARGE SCALE GENOMIC DNA]</scope>
    <source>
        <strain evidence="1 2">RW8P3</strain>
    </source>
</reference>
<keyword evidence="2" id="KW-1185">Reference proteome</keyword>
<gene>
    <name evidence="1" type="ORF">HU752_008025</name>
</gene>
<dbReference type="AlphaFoldDB" id="A0A9E6TTK2"/>
<sequence length="32" mass="3448">MLAAGYGERDLANIWGGNLLRVLTQAQACGER</sequence>
<proteinExistence type="predicted"/>